<accession>A0A5J9URA3</accession>
<reference evidence="1 2" key="1">
    <citation type="journal article" date="2019" name="Sci. Rep.">
        <title>A high-quality genome of Eragrostis curvula grass provides insights into Poaceae evolution and supports new strategies to enhance forage quality.</title>
        <authorList>
            <person name="Carballo J."/>
            <person name="Santos B.A.C.M."/>
            <person name="Zappacosta D."/>
            <person name="Garbus I."/>
            <person name="Selva J.P."/>
            <person name="Gallo C.A."/>
            <person name="Diaz A."/>
            <person name="Albertini E."/>
            <person name="Caccamo M."/>
            <person name="Echenique V."/>
        </authorList>
    </citation>
    <scope>NUCLEOTIDE SEQUENCE [LARGE SCALE GENOMIC DNA]</scope>
    <source>
        <strain evidence="2">cv. Victoria</strain>
        <tissue evidence="1">Leaf</tissue>
    </source>
</reference>
<dbReference type="EMBL" id="RWGY01000013">
    <property type="protein sequence ID" value="TVU26399.1"/>
    <property type="molecule type" value="Genomic_DNA"/>
</dbReference>
<organism evidence="1 2">
    <name type="scientific">Eragrostis curvula</name>
    <name type="common">weeping love grass</name>
    <dbReference type="NCBI Taxonomy" id="38414"/>
    <lineage>
        <taxon>Eukaryota</taxon>
        <taxon>Viridiplantae</taxon>
        <taxon>Streptophyta</taxon>
        <taxon>Embryophyta</taxon>
        <taxon>Tracheophyta</taxon>
        <taxon>Spermatophyta</taxon>
        <taxon>Magnoliopsida</taxon>
        <taxon>Liliopsida</taxon>
        <taxon>Poales</taxon>
        <taxon>Poaceae</taxon>
        <taxon>PACMAD clade</taxon>
        <taxon>Chloridoideae</taxon>
        <taxon>Eragrostideae</taxon>
        <taxon>Eragrostidinae</taxon>
        <taxon>Eragrostis</taxon>
    </lineage>
</organism>
<dbReference type="Proteomes" id="UP000324897">
    <property type="component" value="Chromosome 2"/>
</dbReference>
<evidence type="ECO:0000313" key="2">
    <source>
        <dbReference type="Proteomes" id="UP000324897"/>
    </source>
</evidence>
<name>A0A5J9URA3_9POAL</name>
<gene>
    <name evidence="1" type="ORF">EJB05_28944</name>
</gene>
<comment type="caution">
    <text evidence="1">The sequence shown here is derived from an EMBL/GenBank/DDBJ whole genome shotgun (WGS) entry which is preliminary data.</text>
</comment>
<keyword evidence="2" id="KW-1185">Reference proteome</keyword>
<feature type="non-terminal residue" evidence="1">
    <location>
        <position position="52"/>
    </location>
</feature>
<evidence type="ECO:0000313" key="1">
    <source>
        <dbReference type="EMBL" id="TVU26399.1"/>
    </source>
</evidence>
<proteinExistence type="predicted"/>
<dbReference type="Gramene" id="TVU26399">
    <property type="protein sequence ID" value="TVU26399"/>
    <property type="gene ID" value="EJB05_28944"/>
</dbReference>
<sequence>MYPVVSREYARARRRSRMAKMRLRRLVRRGQLHSATPSASWDLFSPDYVEYL</sequence>
<dbReference type="AlphaFoldDB" id="A0A5J9URA3"/>
<protein>
    <submittedName>
        <fullName evidence="1">Uncharacterized protein</fullName>
    </submittedName>
</protein>